<sequence length="497" mass="55655">MDQFYLAMNMFRRRKFDKCADICTQLLEKNPYDQAVWTLKMRSLTAQVMVDDIEADEDGIADEFLDTEMIAQAARPGTSLRTAAPTAAPGLRPRANTGRAVSGMVRPRTQTGCGAGSLEAALRTPRSALSARPITSFTARSVRLGTASMITQPDGPFIQVSRLNLAKYAAIPGVAKPLFQYIFYHENDVRNALDLAVEATKASQYKDWWWKVAIGKCYSMLGINRDAEQQLRSALKHAPNIETYLRLSALYSKLDQPLNSLEICTSALQVFPNEVTLLTEIARVFEALNNIPASVKYYRDILQEEATNVEAIACIAVNYFYSDQPEVALRFYRRLLQMGLYNAELFNNIALCCYYAQHYDMIVTCFERALSLAMGETVADVWFNIAHVAIGVGDLKMATQCLRLSLAADPNHGAAYNNLAVLVHRKGEVQQALSYFQTAQAVSSYLFEPFYNYALVSKKVGDLQSSYSAVQKSLKVYPNHVQSQELLSSLRKYFENI</sequence>
<dbReference type="PROSITE" id="PS50005">
    <property type="entry name" value="TPR"/>
    <property type="match status" value="1"/>
</dbReference>
<dbReference type="EMBL" id="JBFDAA010000015">
    <property type="protein sequence ID" value="KAL1117913.1"/>
    <property type="molecule type" value="Genomic_DNA"/>
</dbReference>
<dbReference type="Proteomes" id="UP001558652">
    <property type="component" value="Unassembled WGS sequence"/>
</dbReference>
<name>A0ABD0YHP0_9HEMI</name>
<keyword evidence="1" id="KW-0802">TPR repeat</keyword>
<evidence type="ECO:0008006" key="5">
    <source>
        <dbReference type="Google" id="ProtNLM"/>
    </source>
</evidence>
<dbReference type="FunFam" id="1.25.40.10:FF:000300">
    <property type="entry name" value="Tetratricopeptide repeat domain 8"/>
    <property type="match status" value="1"/>
</dbReference>
<evidence type="ECO:0000256" key="1">
    <source>
        <dbReference type="PROSITE-ProRule" id="PRU00339"/>
    </source>
</evidence>
<evidence type="ECO:0000313" key="3">
    <source>
        <dbReference type="EMBL" id="KAL1117913.1"/>
    </source>
</evidence>
<accession>A0ABD0YHP0</accession>
<dbReference type="Gene3D" id="1.25.40.10">
    <property type="entry name" value="Tetratricopeptide repeat domain"/>
    <property type="match status" value="1"/>
</dbReference>
<feature type="region of interest" description="Disordered" evidence="2">
    <location>
        <begin position="77"/>
        <end position="101"/>
    </location>
</feature>
<feature type="repeat" description="TPR" evidence="1">
    <location>
        <begin position="379"/>
        <end position="412"/>
    </location>
</feature>
<evidence type="ECO:0000313" key="4">
    <source>
        <dbReference type="Proteomes" id="UP001558652"/>
    </source>
</evidence>
<dbReference type="SMART" id="SM00028">
    <property type="entry name" value="TPR"/>
    <property type="match status" value="6"/>
</dbReference>
<organism evidence="3 4">
    <name type="scientific">Ranatra chinensis</name>
    <dbReference type="NCBI Taxonomy" id="642074"/>
    <lineage>
        <taxon>Eukaryota</taxon>
        <taxon>Metazoa</taxon>
        <taxon>Ecdysozoa</taxon>
        <taxon>Arthropoda</taxon>
        <taxon>Hexapoda</taxon>
        <taxon>Insecta</taxon>
        <taxon>Pterygota</taxon>
        <taxon>Neoptera</taxon>
        <taxon>Paraneoptera</taxon>
        <taxon>Hemiptera</taxon>
        <taxon>Heteroptera</taxon>
        <taxon>Panheteroptera</taxon>
        <taxon>Nepomorpha</taxon>
        <taxon>Nepidae</taxon>
        <taxon>Ranatrinae</taxon>
        <taxon>Ranatra</taxon>
    </lineage>
</organism>
<dbReference type="Pfam" id="PF13181">
    <property type="entry name" value="TPR_8"/>
    <property type="match status" value="1"/>
</dbReference>
<comment type="caution">
    <text evidence="3">The sequence shown here is derived from an EMBL/GenBank/DDBJ whole genome shotgun (WGS) entry which is preliminary data.</text>
</comment>
<keyword evidence="4" id="KW-1185">Reference proteome</keyword>
<dbReference type="CDD" id="cd21341">
    <property type="entry name" value="TTC8_N"/>
    <property type="match status" value="1"/>
</dbReference>
<dbReference type="PANTHER" id="PTHR44177:SF1">
    <property type="entry name" value="TETRATRICOPEPTIDE REPEAT PROTEIN 8"/>
    <property type="match status" value="1"/>
</dbReference>
<evidence type="ECO:0000256" key="2">
    <source>
        <dbReference type="SAM" id="MobiDB-lite"/>
    </source>
</evidence>
<dbReference type="InterPro" id="IPR019734">
    <property type="entry name" value="TPR_rpt"/>
</dbReference>
<dbReference type="InterPro" id="IPR011990">
    <property type="entry name" value="TPR-like_helical_dom_sf"/>
</dbReference>
<dbReference type="AlphaFoldDB" id="A0ABD0YHP0"/>
<gene>
    <name evidence="3" type="ORF">AAG570_004226</name>
</gene>
<dbReference type="SUPFAM" id="SSF48452">
    <property type="entry name" value="TPR-like"/>
    <property type="match status" value="1"/>
</dbReference>
<reference evidence="3 4" key="1">
    <citation type="submission" date="2024-07" db="EMBL/GenBank/DDBJ databases">
        <title>Chromosome-level genome assembly of the water stick insect Ranatra chinensis (Heteroptera: Nepidae).</title>
        <authorList>
            <person name="Liu X."/>
        </authorList>
    </citation>
    <scope>NUCLEOTIDE SEQUENCE [LARGE SCALE GENOMIC DNA]</scope>
    <source>
        <strain evidence="3">Cailab_2021Rc</strain>
        <tissue evidence="3">Muscle</tissue>
    </source>
</reference>
<protein>
    <recommendedName>
        <fullName evidence="5">Tetratricopeptide repeat protein 8</fullName>
    </recommendedName>
</protein>
<dbReference type="InterPro" id="IPR028796">
    <property type="entry name" value="BBS8"/>
</dbReference>
<proteinExistence type="predicted"/>
<dbReference type="PANTHER" id="PTHR44177">
    <property type="entry name" value="TETRATRICOPEPTIDE REPEAT PROTEIN 8"/>
    <property type="match status" value="1"/>
</dbReference>